<evidence type="ECO:0000256" key="4">
    <source>
        <dbReference type="PIRSR" id="PIRSR606689-2"/>
    </source>
</evidence>
<reference evidence="7" key="1">
    <citation type="submission" date="2025-08" db="UniProtKB">
        <authorList>
            <consortium name="RefSeq"/>
        </authorList>
    </citation>
    <scope>IDENTIFICATION</scope>
</reference>
<evidence type="ECO:0000256" key="1">
    <source>
        <dbReference type="ARBA" id="ARBA00022741"/>
    </source>
</evidence>
<dbReference type="InterPro" id="IPR006689">
    <property type="entry name" value="Small_GTPase_ARF/SAR"/>
</dbReference>
<dbReference type="InterPro" id="IPR027417">
    <property type="entry name" value="P-loop_NTPase"/>
</dbReference>
<dbReference type="GO" id="GO:0097500">
    <property type="term" value="P:receptor localization to non-motile cilium"/>
    <property type="evidence" value="ECO:0007669"/>
    <property type="project" value="TreeGrafter"/>
</dbReference>
<dbReference type="GO" id="GO:0005525">
    <property type="term" value="F:GTP binding"/>
    <property type="evidence" value="ECO:0007669"/>
    <property type="project" value="UniProtKB-KW"/>
</dbReference>
<dbReference type="Gene3D" id="3.40.50.300">
    <property type="entry name" value="P-loop containing nucleotide triphosphate hydrolases"/>
    <property type="match status" value="1"/>
</dbReference>
<dbReference type="PROSITE" id="PS51417">
    <property type="entry name" value="ARF"/>
    <property type="match status" value="1"/>
</dbReference>
<dbReference type="GO" id="GO:1905515">
    <property type="term" value="P:non-motile cilium assembly"/>
    <property type="evidence" value="ECO:0007669"/>
    <property type="project" value="TreeGrafter"/>
</dbReference>
<accession>A0A6J0UF22</accession>
<feature type="binding site" evidence="4">
    <location>
        <position position="61"/>
    </location>
    <ligand>
        <name>Mg(2+)</name>
        <dbReference type="ChEBI" id="CHEBI:18420"/>
    </ligand>
</feature>
<dbReference type="InterPro" id="IPR051995">
    <property type="entry name" value="Ciliary_GTPase"/>
</dbReference>
<evidence type="ECO:0000313" key="7">
    <source>
        <dbReference type="RefSeq" id="XP_020657780.2"/>
    </source>
</evidence>
<feature type="region of interest" description="Disordered" evidence="5">
    <location>
        <begin position="343"/>
        <end position="370"/>
    </location>
</feature>
<evidence type="ECO:0000256" key="2">
    <source>
        <dbReference type="ARBA" id="ARBA00023134"/>
    </source>
</evidence>
<feature type="compositionally biased region" description="Basic residues" evidence="5">
    <location>
        <begin position="294"/>
        <end position="310"/>
    </location>
</feature>
<dbReference type="PANTHER" id="PTHR46090:SF4">
    <property type="entry name" value="ADP RIBOSYLATION FACTOR LIKE GTPASE 13A"/>
    <property type="match status" value="1"/>
</dbReference>
<dbReference type="Pfam" id="PF00025">
    <property type="entry name" value="Arf"/>
    <property type="match status" value="1"/>
</dbReference>
<feature type="region of interest" description="Disordered" evidence="5">
    <location>
        <begin position="229"/>
        <end position="330"/>
    </location>
</feature>
<name>A0A6J0UF22_9SAUR</name>
<dbReference type="GO" id="GO:0003924">
    <property type="term" value="F:GTPase activity"/>
    <property type="evidence" value="ECO:0007669"/>
    <property type="project" value="InterPro"/>
</dbReference>
<dbReference type="PRINTS" id="PR00328">
    <property type="entry name" value="SAR1GTPBP"/>
</dbReference>
<gene>
    <name evidence="7" type="primary">ARL13A</name>
</gene>
<dbReference type="OrthoDB" id="14717at2759"/>
<feature type="binding site" evidence="3">
    <location>
        <position position="100"/>
    </location>
    <ligand>
        <name>GTP</name>
        <dbReference type="ChEBI" id="CHEBI:37565"/>
    </ligand>
</feature>
<dbReference type="PANTHER" id="PTHR46090">
    <property type="entry name" value="ADP-RIBOSYLATION FACTOR-LIKE PROTEIN 13B"/>
    <property type="match status" value="1"/>
</dbReference>
<evidence type="ECO:0000256" key="5">
    <source>
        <dbReference type="SAM" id="MobiDB-lite"/>
    </source>
</evidence>
<dbReference type="SMART" id="SM00178">
    <property type="entry name" value="SAR"/>
    <property type="match status" value="1"/>
</dbReference>
<dbReference type="Proteomes" id="UP001652642">
    <property type="component" value="Chromosome 11"/>
</dbReference>
<evidence type="ECO:0000313" key="6">
    <source>
        <dbReference type="Proteomes" id="UP001652642"/>
    </source>
</evidence>
<organism evidence="6 7">
    <name type="scientific">Pogona vitticeps</name>
    <name type="common">central bearded dragon</name>
    <dbReference type="NCBI Taxonomy" id="103695"/>
    <lineage>
        <taxon>Eukaryota</taxon>
        <taxon>Metazoa</taxon>
        <taxon>Chordata</taxon>
        <taxon>Craniata</taxon>
        <taxon>Vertebrata</taxon>
        <taxon>Euteleostomi</taxon>
        <taxon>Lepidosauria</taxon>
        <taxon>Squamata</taxon>
        <taxon>Bifurcata</taxon>
        <taxon>Unidentata</taxon>
        <taxon>Episquamata</taxon>
        <taxon>Toxicofera</taxon>
        <taxon>Iguania</taxon>
        <taxon>Acrodonta</taxon>
        <taxon>Agamidae</taxon>
        <taxon>Amphibolurinae</taxon>
        <taxon>Pogona</taxon>
    </lineage>
</organism>
<protein>
    <submittedName>
        <fullName evidence="7">ADP-ribosylation factor-like protein 13A isoform X1</fullName>
    </submittedName>
</protein>
<keyword evidence="4" id="KW-0460">Magnesium</keyword>
<dbReference type="AlphaFoldDB" id="A0A6J0UF22"/>
<dbReference type="RefSeq" id="XP_020657780.2">
    <property type="nucleotide sequence ID" value="XM_020802121.2"/>
</dbReference>
<keyword evidence="2 3" id="KW-0342">GTP-binding</keyword>
<dbReference type="SUPFAM" id="SSF52540">
    <property type="entry name" value="P-loop containing nucleoside triphosphate hydrolases"/>
    <property type="match status" value="1"/>
</dbReference>
<dbReference type="GO" id="GO:0046872">
    <property type="term" value="F:metal ion binding"/>
    <property type="evidence" value="ECO:0007669"/>
    <property type="project" value="UniProtKB-KW"/>
</dbReference>
<feature type="compositionally biased region" description="Basic and acidic residues" evidence="5">
    <location>
        <begin position="250"/>
        <end position="273"/>
    </location>
</feature>
<feature type="binding site" evidence="3">
    <location>
        <begin position="153"/>
        <end position="156"/>
    </location>
    <ligand>
        <name>GTP</name>
        <dbReference type="ChEBI" id="CHEBI:37565"/>
    </ligand>
</feature>
<keyword evidence="1 3" id="KW-0547">Nucleotide-binding</keyword>
<feature type="binding site" evidence="3">
    <location>
        <begin position="54"/>
        <end position="61"/>
    </location>
    <ligand>
        <name>GTP</name>
        <dbReference type="ChEBI" id="CHEBI:37565"/>
    </ligand>
</feature>
<proteinExistence type="predicted"/>
<dbReference type="CTD" id="392509"/>
<feature type="binding site" evidence="4">
    <location>
        <position position="78"/>
    </location>
    <ligand>
        <name>Mg(2+)</name>
        <dbReference type="ChEBI" id="CHEBI:18420"/>
    </ligand>
</feature>
<dbReference type="KEGG" id="pvt:110083585"/>
<dbReference type="GeneID" id="110083585"/>
<keyword evidence="4" id="KW-0479">Metal-binding</keyword>
<dbReference type="InParanoid" id="A0A6J0UF22"/>
<dbReference type="GO" id="GO:0060170">
    <property type="term" value="C:ciliary membrane"/>
    <property type="evidence" value="ECO:0007669"/>
    <property type="project" value="TreeGrafter"/>
</dbReference>
<dbReference type="GO" id="GO:0097730">
    <property type="term" value="C:non-motile cilium"/>
    <property type="evidence" value="ECO:0007669"/>
    <property type="project" value="TreeGrafter"/>
</dbReference>
<sequence length="420" mass="47319">MHAKKQGHKIKRFIPTTQLTLRFWHSMFHLLSYCWSWLQAIREPIRKVTILVLGLDGAGKSSLIKEIQRVLSCEVLPTTKPNQTELRVDRFEVSLVDVDGGQRAWKDHYSTAHGIIFVLDSGDGARMEEAKKTLSRVLGHSKVSGKPLLLLANKQDKVDALLPCEIIECLSLEKLANENKSLCRIEPCSATKRLPKIQCWTIVQGLHWLLRTIANNYVALCGRIQEDNPEQEGSLKEEVSRKAQKSRNRRTQEARESLSRREIRRGGHMKVEEESQPSNPSENMVSQKEEKSTAPKKRKGKAKAKVKKKSLVPPENAVVDPDNSTTAAAGRSKVGAITGLFQSNKVAQENPRALETSLPPPGQQTKKKNKILKNKIQSQEAFQTQQNETVSGTFDLYRRAMMALKMKQQEGRKPQPVTTP</sequence>
<evidence type="ECO:0000256" key="3">
    <source>
        <dbReference type="PIRSR" id="PIRSR606689-1"/>
    </source>
</evidence>
<dbReference type="SMART" id="SM00177">
    <property type="entry name" value="ARF"/>
    <property type="match status" value="1"/>
</dbReference>
<keyword evidence="6" id="KW-1185">Reference proteome</keyword>